<organism evidence="2">
    <name type="scientific">Thaparocleidus varicus</name>
    <dbReference type="NCBI Taxonomy" id="341076"/>
    <lineage>
        <taxon>Eukaryota</taxon>
        <taxon>Metazoa</taxon>
        <taxon>Spiralia</taxon>
        <taxon>Lophotrochozoa</taxon>
        <taxon>Platyhelminthes</taxon>
        <taxon>Monogenea</taxon>
        <taxon>Monopisthocotylea</taxon>
        <taxon>Dactylogyridea</taxon>
        <taxon>Ancylodiscoididae</taxon>
        <taxon>Thaparocleidus</taxon>
    </lineage>
</organism>
<sequence length="275" mass="32476">MYFSLVLFSNILFFFSLFWGSFLGFWLSLELAMLLLIPCFFYYNSNNNVYLSLLNYVIIASLSSCLLISGLLVGLNEWFLLASFIIKVGLFPFYNWFFYLINNLNWFMIFSLAVVSKIVFFYFLNFSFSSNILNFVLLYFTVNFLVLSLLISYMVFDIKSFYIFSSISSSILFLYLLFFGSSLSLYTLYAVYFIISCFVLISFYFFCFNHVNIVSLCLVLGVPFSLYIFYKGFSILFLLPFNNYLFILFWILYSILEQIILFNILLEAFYLKISV</sequence>
<keyword evidence="1" id="KW-0812">Transmembrane</keyword>
<keyword evidence="1" id="KW-0472">Membrane</keyword>
<dbReference type="AlphaFoldDB" id="A0A7L8ZQT3"/>
<dbReference type="EMBL" id="MN151339">
    <property type="protein sequence ID" value="QOI72765.1"/>
    <property type="molecule type" value="Genomic_DNA"/>
</dbReference>
<reference evidence="2" key="1">
    <citation type="journal article" date="2019" name="Int. J. Mol. Sci.">
        <title>Mitochondrial Genomes of Two Thaparocleidus Species (Platyhelminthes: Monogenea) Reveal the First rRNA Gene Rearrangement among the Neodermata.</title>
        <authorList>
            <person name="Zhang D."/>
            <person name="Zou H."/>
            <person name="Jakovlic I."/>
            <person name="Wu S.G."/>
            <person name="Li M."/>
            <person name="Zhang J."/>
            <person name="Chen R."/>
            <person name="Li W.X."/>
            <person name="Wang G.T."/>
        </authorList>
    </citation>
    <scope>NUCLEOTIDE SEQUENCE</scope>
</reference>
<evidence type="ECO:0000256" key="1">
    <source>
        <dbReference type="SAM" id="Phobius"/>
    </source>
</evidence>
<geneLocation type="mitochondrion" evidence="2"/>
<proteinExistence type="predicted"/>
<keyword evidence="1" id="KW-1133">Transmembrane helix</keyword>
<feature type="transmembrane region" description="Helical" evidence="1">
    <location>
        <begin position="104"/>
        <end position="124"/>
    </location>
</feature>
<feature type="transmembrane region" description="Helical" evidence="1">
    <location>
        <begin position="12"/>
        <end position="37"/>
    </location>
</feature>
<feature type="transmembrane region" description="Helical" evidence="1">
    <location>
        <begin position="136"/>
        <end position="156"/>
    </location>
</feature>
<accession>A0A7L8ZQT3</accession>
<feature type="transmembrane region" description="Helical" evidence="1">
    <location>
        <begin position="49"/>
        <end position="72"/>
    </location>
</feature>
<protein>
    <submittedName>
        <fullName evidence="2">NADH dehydrogenase subunit 2</fullName>
    </submittedName>
</protein>
<evidence type="ECO:0000313" key="2">
    <source>
        <dbReference type="EMBL" id="QOI72765.1"/>
    </source>
</evidence>
<feature type="transmembrane region" description="Helical" evidence="1">
    <location>
        <begin position="213"/>
        <end position="238"/>
    </location>
</feature>
<feature type="transmembrane region" description="Helical" evidence="1">
    <location>
        <begin position="244"/>
        <end position="266"/>
    </location>
</feature>
<feature type="transmembrane region" description="Helical" evidence="1">
    <location>
        <begin position="161"/>
        <end position="180"/>
    </location>
</feature>
<feature type="transmembrane region" description="Helical" evidence="1">
    <location>
        <begin position="78"/>
        <end position="97"/>
    </location>
</feature>
<feature type="transmembrane region" description="Helical" evidence="1">
    <location>
        <begin position="186"/>
        <end position="206"/>
    </location>
</feature>
<keyword evidence="2" id="KW-0496">Mitochondrion</keyword>
<name>A0A7L8ZQT3_9PLAT</name>
<gene>
    <name evidence="2" type="primary">nad2</name>
</gene>